<dbReference type="ProteomicsDB" id="14535"/>
<dbReference type="Bgee" id="ENSG00000186409">
    <property type="expression patterns" value="Expressed in right uterine tube and 107 other cell types or tissues"/>
</dbReference>
<reference evidence="1 2" key="3">
    <citation type="journal article" date="2006" name="Nature">
        <title>The DNA sequence and biological annotation of human chromosome 1.</title>
        <authorList>
            <person name="Gregory S.G."/>
            <person name="Barlow K.F."/>
            <person name="McLay K.E."/>
            <person name="Kaul R."/>
            <person name="Swarbreck D."/>
            <person name="Dunham A."/>
            <person name="Scott C.E."/>
            <person name="Howe K.L."/>
            <person name="Woodfine K."/>
            <person name="Spencer C.C."/>
            <person name="Jones M.C."/>
            <person name="Gillson C."/>
            <person name="Searle S."/>
            <person name="Zhou Y."/>
            <person name="Kokocinski F."/>
            <person name="McDonald L."/>
            <person name="Evans R."/>
            <person name="Phillips K."/>
            <person name="Atkinson A."/>
            <person name="Cooper R."/>
            <person name="Jones C."/>
            <person name="Hall R.E."/>
            <person name="Andrews T.D."/>
            <person name="Lloyd C."/>
            <person name="Ainscough R."/>
            <person name="Almeida J.P."/>
            <person name="Ambrose K.D."/>
            <person name="Anderson F."/>
            <person name="Andrew R.W."/>
            <person name="Ashwell R.I."/>
            <person name="Aubin K."/>
            <person name="Babbage A.K."/>
            <person name="Bagguley C.L."/>
            <person name="Bailey J."/>
            <person name="Beasley H."/>
            <person name="Bethel G."/>
            <person name="Bird C.P."/>
            <person name="Bray-Allen S."/>
            <person name="Brown J.Y."/>
            <person name="Brown A.J."/>
            <person name="Buckley D."/>
            <person name="Burton J."/>
            <person name="Bye J."/>
            <person name="Carder C."/>
            <person name="Chapman J.C."/>
            <person name="Clark S.Y."/>
            <person name="Clarke G."/>
            <person name="Clee C."/>
            <person name="Cobley V."/>
            <person name="Collier R.E."/>
            <person name="Corby N."/>
            <person name="Coville G.J."/>
            <person name="Davies J."/>
            <person name="Deadman R."/>
            <person name="Dunn M."/>
            <person name="Earthrowl M."/>
            <person name="Ellington A.G."/>
            <person name="Errington H."/>
            <person name="Frankish A."/>
            <person name="Frankland J."/>
            <person name="French L."/>
            <person name="Garner P."/>
            <person name="Garnett J."/>
            <person name="Gay L."/>
            <person name="Ghori M.R."/>
            <person name="Gibson R."/>
            <person name="Gilby L.M."/>
            <person name="Gillett W."/>
            <person name="Glithero R.J."/>
            <person name="Grafham D.V."/>
            <person name="Griffiths C."/>
            <person name="Griffiths-Jones S."/>
            <person name="Grocock R."/>
            <person name="Hammond S."/>
            <person name="Harrison E.S."/>
            <person name="Hart E."/>
            <person name="Haugen E."/>
            <person name="Heath P.D."/>
            <person name="Holmes S."/>
            <person name="Holt K."/>
            <person name="Howden P.J."/>
            <person name="Hunt A.R."/>
            <person name="Hunt S.E."/>
            <person name="Hunter G."/>
            <person name="Isherwood J."/>
            <person name="James R."/>
            <person name="Johnson C."/>
            <person name="Johnson D."/>
            <person name="Joy A."/>
            <person name="Kay M."/>
            <person name="Kershaw J.K."/>
            <person name="Kibukawa M."/>
            <person name="Kimberley A.M."/>
            <person name="King A."/>
            <person name="Knights A.J."/>
            <person name="Lad H."/>
            <person name="Laird G."/>
            <person name="Lawlor S."/>
            <person name="Leongamornlert D.A."/>
            <person name="Lloyd D.M."/>
            <person name="Loveland J."/>
            <person name="Lovell J."/>
            <person name="Lush M.J."/>
            <person name="Lyne R."/>
            <person name="Martin S."/>
            <person name="Mashreghi-Mohammadi M."/>
            <person name="Matthews L."/>
            <person name="Matthews N.S."/>
            <person name="McLaren S."/>
            <person name="Milne S."/>
            <person name="Mistry S."/>
            <person name="Moore M.J."/>
            <person name="Nickerson T."/>
            <person name="O'Dell C.N."/>
            <person name="Oliver K."/>
            <person name="Palmeiri A."/>
            <person name="Palmer S.A."/>
            <person name="Parker A."/>
            <person name="Patel D."/>
            <person name="Pearce A.V."/>
            <person name="Peck A.I."/>
            <person name="Pelan S."/>
            <person name="Phelps K."/>
            <person name="Phillimore B.J."/>
            <person name="Plumb R."/>
            <person name="Rajan J."/>
            <person name="Raymond C."/>
            <person name="Rouse G."/>
            <person name="Saenphimmachak C."/>
            <person name="Sehra H.K."/>
            <person name="Sheridan E."/>
            <person name="Shownkeen R."/>
            <person name="Sims S."/>
            <person name="Skuce C.D."/>
            <person name="Smith M."/>
            <person name="Steward C."/>
            <person name="Subramanian S."/>
            <person name="Sycamore N."/>
            <person name="Tracey A."/>
            <person name="Tromans A."/>
            <person name="Van Helmond Z."/>
            <person name="Wall M."/>
            <person name="Wallis J.M."/>
            <person name="White S."/>
            <person name="Whitehead S.L."/>
            <person name="Wilkinson J.E."/>
            <person name="Willey D.L."/>
            <person name="Williams H."/>
            <person name="Wilming L."/>
            <person name="Wray P.W."/>
            <person name="Wu Z."/>
            <person name="Coulson A."/>
            <person name="Vaudin M."/>
            <person name="Sulston J.E."/>
            <person name="Durbin R."/>
            <person name="Hubbard T."/>
            <person name="Wooster R."/>
            <person name="Dunham I."/>
            <person name="Carter N.P."/>
            <person name="McVean G."/>
            <person name="Ross M.T."/>
            <person name="Harrow J."/>
            <person name="Olson M.V."/>
            <person name="Beck S."/>
            <person name="Rogers J."/>
            <person name="Bentley D.R."/>
            <person name="Banerjee R."/>
            <person name="Bryant S.P."/>
            <person name="Burford D.C."/>
            <person name="Burrill W.D."/>
            <person name="Clegg S.M."/>
            <person name="Dhami P."/>
            <person name="Dovey O."/>
            <person name="Faulkner L.M."/>
            <person name="Gribble S.M."/>
            <person name="Langford C.F."/>
            <person name="Pandian R.D."/>
            <person name="Porter K.M."/>
            <person name="Prigmore E."/>
        </authorList>
    </citation>
    <scope>NUCLEOTIDE SEQUENCE [LARGE SCALE GENOMIC DNA]</scope>
</reference>
<dbReference type="Proteomes" id="UP000005640">
    <property type="component" value="Chromosome 1"/>
</dbReference>
<name>D6RFH8_HUMAN</name>
<proteinExistence type="predicted"/>
<keyword evidence="2" id="KW-1185">Reference proteome</keyword>
<dbReference type="OpenTargets" id="ENSG00000186409"/>
<protein>
    <submittedName>
        <fullName evidence="1">Coiled-coil domain containing 30</fullName>
    </submittedName>
</protein>
<accession>D6RFH8</accession>
<dbReference type="AlphaFoldDB" id="D6RFH8"/>
<dbReference type="Ensembl" id="ENST00000664418.1">
    <property type="protein sequence ID" value="ENSP00000499489.1"/>
    <property type="gene ID" value="ENSG00000186409.19"/>
</dbReference>
<dbReference type="ExpressionAtlas" id="D6RFH8">
    <property type="expression patterns" value="baseline and differential"/>
</dbReference>
<evidence type="ECO:0000313" key="1">
    <source>
        <dbReference type="Ensembl" id="ENSP00000421479.3"/>
    </source>
</evidence>
<reference evidence="1" key="1">
    <citation type="journal article" date="2001" name="Nature">
        <title>Initial sequencing and analysis of the human genome.</title>
        <authorList>
            <consortium name="International Human Genome Sequencing Consortium"/>
            <person name="Lander E.S."/>
            <person name="Linton L.M."/>
            <person name="Birren B."/>
            <person name="Nusbaum C."/>
            <person name="Zody M.C."/>
            <person name="Baldwin J."/>
            <person name="Devon K."/>
            <person name="Dewar K."/>
            <person name="Doyle M."/>
            <person name="FitzHugh W."/>
            <person name="Funke R."/>
            <person name="Gage D."/>
            <person name="Harris K."/>
            <person name="Heaford A."/>
            <person name="Howland J."/>
            <person name="Kann L."/>
            <person name="Lehoczky J."/>
            <person name="LeVine R."/>
            <person name="McEwan P."/>
            <person name="McKernan K."/>
            <person name="Meldrim J."/>
            <person name="Mesirov J.P."/>
            <person name="Miranda C."/>
            <person name="Morris W."/>
            <person name="Naylor J."/>
            <person name="Raymond C."/>
            <person name="Rosetti M."/>
            <person name="Santos R."/>
            <person name="Sheridan A."/>
            <person name="Sougnez C."/>
            <person name="Stange-Thomann N."/>
            <person name="Stojanovic N."/>
            <person name="Subramanian A."/>
            <person name="Wyman D."/>
            <person name="Rogers J."/>
            <person name="Sulston J."/>
            <person name="Ainscough R."/>
            <person name="Beck S."/>
            <person name="Bentley D."/>
            <person name="Burton J."/>
            <person name="Clee C."/>
            <person name="Carter N."/>
            <person name="Coulson A."/>
            <person name="Deadman R."/>
            <person name="Deloukas P."/>
            <person name="Dunham A."/>
            <person name="Dunham I."/>
            <person name="Durbin R."/>
            <person name="French L."/>
            <person name="Grafham D."/>
            <person name="Gregory S."/>
            <person name="Hubbard T."/>
            <person name="Humphray S."/>
            <person name="Hunt A."/>
            <person name="Jones M."/>
            <person name="Lloyd C."/>
            <person name="McMurray A."/>
            <person name="Matthews L."/>
            <person name="Mercer S."/>
            <person name="Milne S."/>
            <person name="Mullikin J.C."/>
            <person name="Mungall A."/>
            <person name="Plumb R."/>
            <person name="Ross M."/>
            <person name="Shownkeen R."/>
            <person name="Sims S."/>
            <person name="Waterston R.H."/>
            <person name="Wilson R.K."/>
            <person name="Hillier L.W."/>
            <person name="McPherson J.D."/>
            <person name="Marra M.A."/>
            <person name="Mardis E.R."/>
            <person name="Fulton L.A."/>
            <person name="Chinwalla A.T."/>
            <person name="Pepin K.H."/>
            <person name="Gish W.R."/>
            <person name="Chissoe S.L."/>
            <person name="Wendl M.C."/>
            <person name="Delehaunty K.D."/>
            <person name="Miner T.L."/>
            <person name="Delehaunty A."/>
            <person name="Kramer J.B."/>
            <person name="Cook L.L."/>
            <person name="Fulton R.S."/>
            <person name="Johnson D.L."/>
            <person name="Minx P.J."/>
            <person name="Clifton S.W."/>
            <person name="Hawkins T."/>
            <person name="Branscomb E."/>
            <person name="Predki P."/>
            <person name="Richardson P."/>
            <person name="Wenning S."/>
            <person name="Slezak T."/>
            <person name="Doggett N."/>
            <person name="Cheng J.F."/>
            <person name="Olsen A."/>
            <person name="Lucas S."/>
            <person name="Elkin C."/>
            <person name="Uberbacher E."/>
            <person name="Frazier M."/>
            <person name="Gibbs R.A."/>
            <person name="Muzny D.M."/>
            <person name="Scherer S.E."/>
            <person name="Bouck J.B."/>
            <person name="Sodergren E.J."/>
            <person name="Worley K.C."/>
            <person name="Rives C.M."/>
            <person name="Gorrell J.H."/>
            <person name="Metzker M.L."/>
            <person name="Naylor S.L."/>
            <person name="Kucherlapati R.S."/>
            <person name="Nelson D.L."/>
            <person name="Weinstock G.M."/>
            <person name="Sakaki Y."/>
            <person name="Fujiyama A."/>
            <person name="Hattori M."/>
            <person name="Yada T."/>
            <person name="Toyoda A."/>
            <person name="Itoh T."/>
            <person name="Kawagoe C."/>
            <person name="Watanabe H."/>
            <person name="Totoki Y."/>
            <person name="Taylor T."/>
            <person name="Weissenbach J."/>
            <person name="Heilig R."/>
            <person name="Saurin W."/>
            <person name="Artiguenave F."/>
            <person name="Brottier P."/>
            <person name="Bruls T."/>
            <person name="Pelletier E."/>
            <person name="Robert C."/>
            <person name="Wincker P."/>
            <person name="Smith D.R."/>
            <person name="Doucette-Stamm L."/>
            <person name="Rubenfield M."/>
            <person name="Weinstock K."/>
            <person name="Lee H.M."/>
            <person name="Dubois J."/>
            <person name="Rosenthal A."/>
            <person name="Platzer M."/>
            <person name="Nyakatura G."/>
            <person name="Taudien S."/>
            <person name="Rump A."/>
            <person name="Yang H."/>
            <person name="Yu J."/>
            <person name="Wang J."/>
            <person name="Huang G."/>
            <person name="Gu J."/>
            <person name="Hood L."/>
            <person name="Rowen L."/>
            <person name="Madan A."/>
            <person name="Qin S."/>
            <person name="Davis R.W."/>
            <person name="Federspiel N.A."/>
            <person name="Abola A.P."/>
            <person name="Proctor M.J."/>
            <person name="Myers R.M."/>
            <person name="Schmutz J."/>
            <person name="Dickson M."/>
            <person name="Grimwood J."/>
            <person name="Cox D.R."/>
            <person name="Olson M.V."/>
            <person name="Kaul R."/>
            <person name="Raymond C."/>
            <person name="Shimizu N."/>
            <person name="Kawasaki K."/>
            <person name="Minoshima S."/>
            <person name="Evans G.A."/>
            <person name="Athanasiou M."/>
            <person name="Schultz R."/>
            <person name="Roe B.A."/>
            <person name="Chen F."/>
            <person name="Pan H."/>
            <person name="Ramser J."/>
            <person name="Lehrach H."/>
            <person name="Reinhardt R."/>
            <person name="McCombie W.R."/>
            <person name="de la Bastide M."/>
            <person name="Dedhia N."/>
            <person name="Blocker H."/>
            <person name="Hornischer K."/>
            <person name="Nordsiek G."/>
            <person name="Agarwala R."/>
            <person name="Aravind L."/>
            <person name="Bailey J.A."/>
            <person name="Bateman A."/>
            <person name="Batzoglou S."/>
            <person name="Birney E."/>
            <person name="Bork P."/>
            <person name="Brown D.G."/>
            <person name="Burge C.B."/>
            <person name="Cerutti L."/>
            <person name="Chen H.C."/>
            <person name="Church D."/>
            <person name="Clamp M."/>
            <person name="Copley R.R."/>
            <person name="Doerks T."/>
            <person name="Eddy S.R."/>
            <person name="Eichler E.E."/>
            <person name="Furey T.S."/>
            <person name="Galagan J."/>
            <person name="Gilbert J.G."/>
            <person name="Harmon C."/>
            <person name="Hayashizaki Y."/>
            <person name="Haussler D."/>
            <person name="Hermjakob H."/>
            <person name="Hokamp K."/>
            <person name="Jang W."/>
            <person name="Johnson L.S."/>
            <person name="Jones T.A."/>
            <person name="Kasif S."/>
            <person name="Kaspryzk A."/>
            <person name="Kennedy S."/>
            <person name="Kent W.J."/>
            <person name="Kitts P."/>
            <person name="Koonin E.V."/>
            <person name="Korf I."/>
            <person name="Kulp D."/>
            <person name="Lancet D."/>
            <person name="Lowe T.M."/>
            <person name="McLysaght A."/>
            <person name="Mikkelsen T."/>
            <person name="Moran J.V."/>
            <person name="Mulder N."/>
            <person name="Pollara V.J."/>
            <person name="Ponting C.P."/>
            <person name="Schuler G."/>
            <person name="Schultz J."/>
            <person name="Slater G."/>
            <person name="Smit A.F."/>
            <person name="Stupka E."/>
            <person name="Szustakowski J."/>
            <person name="Thierry-Mieg D."/>
            <person name="Thierry-Mieg J."/>
            <person name="Wagner L."/>
            <person name="Wallis J."/>
            <person name="Wheeler R."/>
            <person name="Williams A."/>
            <person name="Wolf Y.I."/>
            <person name="Wolfe K.H."/>
            <person name="Yang S.P."/>
            <person name="Yeh R.F."/>
            <person name="Collins F."/>
            <person name="Guyer M.S."/>
            <person name="Peterson J."/>
            <person name="Felsenfeld A."/>
            <person name="Wetterstrand K.A."/>
            <person name="Patrinos A."/>
            <person name="Morgan M.J."/>
            <person name="de Jong P."/>
            <person name="Catanese J.J."/>
            <person name="Osoegawa K."/>
            <person name="Shizuya H."/>
            <person name="Choi S."/>
            <person name="Chen Y.J."/>
        </authorList>
    </citation>
    <scope>NUCLEOTIDE SEQUENCE [LARGE SCALE GENOMIC DNA]</scope>
</reference>
<reference evidence="1" key="4">
    <citation type="submission" date="2025-05" db="UniProtKB">
        <authorList>
            <consortium name="Ensembl"/>
        </authorList>
    </citation>
    <scope>IDENTIFICATION</scope>
</reference>
<dbReference type="GeneTree" id="ENSGT00390000007816"/>
<dbReference type="EMBL" id="AC098484">
    <property type="status" value="NOT_ANNOTATED_CDS"/>
    <property type="molecule type" value="Genomic_DNA"/>
</dbReference>
<gene>
    <name evidence="1" type="primary">CCDC30</name>
</gene>
<dbReference type="HGNC" id="HGNC:26103">
    <property type="gene designation" value="CCDC30"/>
</dbReference>
<evidence type="ECO:0000313" key="2">
    <source>
        <dbReference type="Proteomes" id="UP000005640"/>
    </source>
</evidence>
<organism evidence="1 2">
    <name type="scientific">Homo sapiens</name>
    <name type="common">Human</name>
    <dbReference type="NCBI Taxonomy" id="9606"/>
    <lineage>
        <taxon>Eukaryota</taxon>
        <taxon>Metazoa</taxon>
        <taxon>Chordata</taxon>
        <taxon>Craniata</taxon>
        <taxon>Vertebrata</taxon>
        <taxon>Euteleostomi</taxon>
        <taxon>Mammalia</taxon>
        <taxon>Eutheria</taxon>
        <taxon>Euarchontoglires</taxon>
        <taxon>Primates</taxon>
        <taxon>Haplorrhini</taxon>
        <taxon>Catarrhini</taxon>
        <taxon>Hominidae</taxon>
        <taxon>Homo</taxon>
    </lineage>
</organism>
<dbReference type="VEuPathDB" id="HostDB:ENSG00000186409"/>
<sequence>MGETKEVGVLECSSMISVHCSLNLLGSSNPPVLSSQNAGITVS</sequence>
<reference evidence="1" key="2">
    <citation type="journal article" date="2004" name="Nature">
        <title>Finishing the euchromatic sequence of the human genome.</title>
        <authorList>
            <consortium name="International Human Genome Sequencing Consortium"/>
        </authorList>
    </citation>
    <scope>NUCLEOTIDE SEQUENCE [LARGE SCALE GENOMIC DNA]</scope>
</reference>
<dbReference type="ChiTaRS" id="CCDC30">
    <property type="organism name" value="human"/>
</dbReference>
<dbReference type="UCSC" id="uc001chm.3">
    <property type="organism name" value="human"/>
</dbReference>
<dbReference type="Ensembl" id="ENST00000477155.6">
    <property type="protein sequence ID" value="ENSP00000421479.3"/>
    <property type="gene ID" value="ENSG00000186409.19"/>
</dbReference>
<dbReference type="EMBL" id="AL445669">
    <property type="status" value="NOT_ANNOTATED_CDS"/>
    <property type="molecule type" value="Genomic_DNA"/>
</dbReference>
<dbReference type="OrthoDB" id="10007527at2759"/>
<dbReference type="EMBL" id="AL138788">
    <property type="status" value="NOT_ANNOTATED_CDS"/>
    <property type="molecule type" value="Genomic_DNA"/>
</dbReference>